<dbReference type="InterPro" id="IPR007891">
    <property type="entry name" value="CHASE3"/>
</dbReference>
<dbReference type="SUPFAM" id="SSF81606">
    <property type="entry name" value="PP2C-like"/>
    <property type="match status" value="1"/>
</dbReference>
<dbReference type="PANTHER" id="PTHR43156">
    <property type="entry name" value="STAGE II SPORULATION PROTEIN E-RELATED"/>
    <property type="match status" value="1"/>
</dbReference>
<dbReference type="GO" id="GO:0007165">
    <property type="term" value="P:signal transduction"/>
    <property type="evidence" value="ECO:0007669"/>
    <property type="project" value="InterPro"/>
</dbReference>
<evidence type="ECO:0000313" key="6">
    <source>
        <dbReference type="EMBL" id="MBB2901147.1"/>
    </source>
</evidence>
<dbReference type="EC" id="3.1.3.3" evidence="6"/>
<dbReference type="GO" id="GO:0016791">
    <property type="term" value="F:phosphatase activity"/>
    <property type="evidence" value="ECO:0007669"/>
    <property type="project" value="TreeGrafter"/>
</dbReference>
<evidence type="ECO:0000259" key="5">
    <source>
        <dbReference type="PROSITE" id="PS50885"/>
    </source>
</evidence>
<dbReference type="InterPro" id="IPR036457">
    <property type="entry name" value="PPM-type-like_dom_sf"/>
</dbReference>
<reference evidence="6 7" key="1">
    <citation type="submission" date="2020-08" db="EMBL/GenBank/DDBJ databases">
        <title>The Agave Microbiome: Exploring the role of microbial communities in plant adaptations to desert environments.</title>
        <authorList>
            <person name="Partida-Martinez L.P."/>
        </authorList>
    </citation>
    <scope>NUCLEOTIDE SEQUENCE [LARGE SCALE GENOMIC DNA]</scope>
    <source>
        <strain evidence="6 7">AS2.23</strain>
    </source>
</reference>
<name>A0A7W4TLK8_KINRA</name>
<keyword evidence="1 4" id="KW-0812">Transmembrane</keyword>
<keyword evidence="4" id="KW-0472">Membrane</keyword>
<dbReference type="InterPro" id="IPR003660">
    <property type="entry name" value="HAMP_dom"/>
</dbReference>
<feature type="domain" description="HAMP" evidence="5">
    <location>
        <begin position="219"/>
        <end position="271"/>
    </location>
</feature>
<keyword evidence="2 6" id="KW-0378">Hydrolase</keyword>
<dbReference type="PANTHER" id="PTHR43156:SF2">
    <property type="entry name" value="STAGE II SPORULATION PROTEIN E"/>
    <property type="match status" value="1"/>
</dbReference>
<organism evidence="6 7">
    <name type="scientific">Kineococcus radiotolerans</name>
    <dbReference type="NCBI Taxonomy" id="131568"/>
    <lineage>
        <taxon>Bacteria</taxon>
        <taxon>Bacillati</taxon>
        <taxon>Actinomycetota</taxon>
        <taxon>Actinomycetes</taxon>
        <taxon>Kineosporiales</taxon>
        <taxon>Kineosporiaceae</taxon>
        <taxon>Kineococcus</taxon>
    </lineage>
</organism>
<dbReference type="Gene3D" id="6.10.340.10">
    <property type="match status" value="1"/>
</dbReference>
<gene>
    <name evidence="6" type="ORF">FHR75_001935</name>
</gene>
<dbReference type="Pfam" id="PF00672">
    <property type="entry name" value="HAMP"/>
    <property type="match status" value="1"/>
</dbReference>
<dbReference type="SMART" id="SM00331">
    <property type="entry name" value="PP2C_SIG"/>
    <property type="match status" value="1"/>
</dbReference>
<dbReference type="Gene3D" id="3.60.40.10">
    <property type="entry name" value="PPM-type phosphatase domain"/>
    <property type="match status" value="1"/>
</dbReference>
<evidence type="ECO:0000313" key="7">
    <source>
        <dbReference type="Proteomes" id="UP000533269"/>
    </source>
</evidence>
<evidence type="ECO:0000256" key="1">
    <source>
        <dbReference type="ARBA" id="ARBA00022692"/>
    </source>
</evidence>
<dbReference type="CDD" id="cd06225">
    <property type="entry name" value="HAMP"/>
    <property type="match status" value="1"/>
</dbReference>
<proteinExistence type="predicted"/>
<evidence type="ECO:0000256" key="3">
    <source>
        <dbReference type="ARBA" id="ARBA00022989"/>
    </source>
</evidence>
<dbReference type="CDD" id="cd19410">
    <property type="entry name" value="HK9-like_sensor"/>
    <property type="match status" value="1"/>
</dbReference>
<dbReference type="AlphaFoldDB" id="A0A7W4TLK8"/>
<accession>A0A7W4TLK8</accession>
<dbReference type="Pfam" id="PF07228">
    <property type="entry name" value="SpoIIE"/>
    <property type="match status" value="1"/>
</dbReference>
<dbReference type="SUPFAM" id="SSF158472">
    <property type="entry name" value="HAMP domain-like"/>
    <property type="match status" value="1"/>
</dbReference>
<dbReference type="Pfam" id="PF05227">
    <property type="entry name" value="CHASE3"/>
    <property type="match status" value="1"/>
</dbReference>
<dbReference type="EMBL" id="JACHVY010000001">
    <property type="protein sequence ID" value="MBB2901147.1"/>
    <property type="molecule type" value="Genomic_DNA"/>
</dbReference>
<comment type="caution">
    <text evidence="6">The sequence shown here is derived from an EMBL/GenBank/DDBJ whole genome shotgun (WGS) entry which is preliminary data.</text>
</comment>
<feature type="transmembrane region" description="Helical" evidence="4">
    <location>
        <begin position="22"/>
        <end position="44"/>
    </location>
</feature>
<dbReference type="GO" id="GO:0016020">
    <property type="term" value="C:membrane"/>
    <property type="evidence" value="ECO:0007669"/>
    <property type="project" value="InterPro"/>
</dbReference>
<sequence length="531" mass="55280">MGVTPRRPARGGAGRVSLTRRLAGASLLALIVLVCGGALVVVTAQQLGDAQRLLVRVAVARQATADLLTRYVDQETSLRGYVITGEPDLLSPYQVAQRELPGRTGEVRAHLRAVGGPAEQLADVEAAHAEWDAYAREQVALVGDDDRAAAATIGATMHGKNLFDAVRDEVEQVDGWLVQEQQRSQDRTERLQTRLVLGTAGGLAALAALLGLSCLVMVRQVTQPLRRLAVSTRAVADGDLSADLRAEGALEVRDLAGDVGAMRDRLLADLDRTRQALGALDQEDRAVRAVREALLPSPARVGGVRVTARLDAAEGVLAGDWYDTVQVGPGRLGVVVGDVAGHGPYSAVFALRLKHSLATALRTHGSPGAALTAVSADLQDVPGELFATAFVGIVDAGAGTLVHANAGHPPALLLPGGDAAPGGGEVRFEELPPTGPLLSSIVGGAVWRDTVHPFAVGDSLLTFTDGVLESRSPDGTEFGLDGLLLAVGQIPGRDPARVIDAVAAAALRHAGTPGRRDDHTLVHVLREDAPG</sequence>
<dbReference type="RefSeq" id="WP_183391130.1">
    <property type="nucleotide sequence ID" value="NZ_JACHVY010000001.1"/>
</dbReference>
<dbReference type="InterPro" id="IPR052016">
    <property type="entry name" value="Bact_Sigma-Reg"/>
</dbReference>
<keyword evidence="3 4" id="KW-1133">Transmembrane helix</keyword>
<dbReference type="PROSITE" id="PS50885">
    <property type="entry name" value="HAMP"/>
    <property type="match status" value="1"/>
</dbReference>
<dbReference type="SMART" id="SM00304">
    <property type="entry name" value="HAMP"/>
    <property type="match status" value="1"/>
</dbReference>
<evidence type="ECO:0000256" key="4">
    <source>
        <dbReference type="SAM" id="Phobius"/>
    </source>
</evidence>
<reference evidence="6 7" key="2">
    <citation type="submission" date="2020-08" db="EMBL/GenBank/DDBJ databases">
        <authorList>
            <person name="Partida-Martinez L."/>
            <person name="Huntemann M."/>
            <person name="Clum A."/>
            <person name="Wang J."/>
            <person name="Palaniappan K."/>
            <person name="Ritter S."/>
            <person name="Chen I.-M."/>
            <person name="Stamatis D."/>
            <person name="Reddy T."/>
            <person name="O'Malley R."/>
            <person name="Daum C."/>
            <person name="Shapiro N."/>
            <person name="Ivanova N."/>
            <person name="Kyrpides N."/>
            <person name="Woyke T."/>
        </authorList>
    </citation>
    <scope>NUCLEOTIDE SEQUENCE [LARGE SCALE GENOMIC DNA]</scope>
    <source>
        <strain evidence="6 7">AS2.23</strain>
    </source>
</reference>
<dbReference type="InterPro" id="IPR001932">
    <property type="entry name" value="PPM-type_phosphatase-like_dom"/>
</dbReference>
<dbReference type="Proteomes" id="UP000533269">
    <property type="component" value="Unassembled WGS sequence"/>
</dbReference>
<evidence type="ECO:0000256" key="2">
    <source>
        <dbReference type="ARBA" id="ARBA00022801"/>
    </source>
</evidence>
<protein>
    <submittedName>
        <fullName evidence="6">Sigma-B regulation protein RsbU (Phosphoserine phosphatase)</fullName>
        <ecNumber evidence="6">3.1.3.3</ecNumber>
    </submittedName>
</protein>